<sequence length="426" mass="44816">MENKGKLGLLSICLLGVNAIVGTGIFLLPGKAAKLVGVSSIGVILFDAVLVILIALCFAEAGGLFKKNGGPYVYAKEAFGEFVGFEVGFMKWAIMVIAWAAMAVGFPTALGSVFPLAATPFWRSVIAVAILLFLGLMNIAGVRISKIVNNVITIGKLVPLIFFILLGIFFIKGDNFQPMQSVGALTTTSFGAAALLIFYAFTGFESIAVAAEDMDKPEKNVPLAIVLVISGVSVFYILIQVVAIGILGDGLTASEAPVADAAAKFLGPVAKAIVTTGTLVSIGGINVASSFLAPRSAVALADDGFLPKFVTKRNKKDVPYISVILTTALTALVCLTGSFSKLAAISVVSRFAQYIPTCLAILVFRKRGMKGSFRIPGVYVVSFLAVGISLWLLYNSSWDKILFGLGGLVVGAVFYVIMKLTQKKAN</sequence>
<organism evidence="10">
    <name type="scientific">Treponema denticola H-22</name>
    <dbReference type="NCBI Taxonomy" id="999432"/>
    <lineage>
        <taxon>Bacteria</taxon>
        <taxon>Pseudomonadati</taxon>
        <taxon>Spirochaetota</taxon>
        <taxon>Spirochaetia</taxon>
        <taxon>Spirochaetales</taxon>
        <taxon>Treponemataceae</taxon>
        <taxon>Treponema</taxon>
    </lineage>
</organism>
<comment type="caution">
    <text evidence="10">The sequence shown here is derived from an EMBL/GenBank/DDBJ whole genome shotgun (WGS) entry which is preliminary data.</text>
</comment>
<feature type="transmembrane region" description="Helical" evidence="9">
    <location>
        <begin position="120"/>
        <end position="139"/>
    </location>
</feature>
<dbReference type="GO" id="GO:0022857">
    <property type="term" value="F:transmembrane transporter activity"/>
    <property type="evidence" value="ECO:0007669"/>
    <property type="project" value="InterPro"/>
</dbReference>
<evidence type="ECO:0000256" key="3">
    <source>
        <dbReference type="ARBA" id="ARBA00021069"/>
    </source>
</evidence>
<feature type="transmembrane region" description="Helical" evidence="9">
    <location>
        <begin position="268"/>
        <end position="288"/>
    </location>
</feature>
<reference evidence="10" key="1">
    <citation type="submission" date="2012-01" db="EMBL/GenBank/DDBJ databases">
        <title>The Genome Sequence of Treponema denticola H-22.</title>
        <authorList>
            <consortium name="The Broad Institute Genome Sequencing Platform"/>
            <person name="Earl A."/>
            <person name="Ward D."/>
            <person name="Feldgarden M."/>
            <person name="Gevers D."/>
            <person name="Blanton J.M."/>
            <person name="Fenno C.J."/>
            <person name="Baranova O.V."/>
            <person name="Mathney J."/>
            <person name="Dewhirst F.E."/>
            <person name="Izard J."/>
            <person name="Young S.K."/>
            <person name="Zeng Q."/>
            <person name="Gargeya S."/>
            <person name="Fitzgerald M."/>
            <person name="Haas B."/>
            <person name="Abouelleil A."/>
            <person name="Alvarado L."/>
            <person name="Arachchi H.M."/>
            <person name="Berlin A."/>
            <person name="Chapman S.B."/>
            <person name="Gearin G."/>
            <person name="Goldberg J."/>
            <person name="Griggs A."/>
            <person name="Gujja S."/>
            <person name="Hansen M."/>
            <person name="Heiman D."/>
            <person name="Howarth C."/>
            <person name="Larimer J."/>
            <person name="Lui A."/>
            <person name="MacDonald P.J.P."/>
            <person name="McCowen C."/>
            <person name="Montmayeur A."/>
            <person name="Murphy C."/>
            <person name="Neiman D."/>
            <person name="Pearson M."/>
            <person name="Priest M."/>
            <person name="Roberts A."/>
            <person name="Saif S."/>
            <person name="Shea T."/>
            <person name="Sisk P."/>
            <person name="Stolte C."/>
            <person name="Sykes S."/>
            <person name="Wortman J."/>
            <person name="Nusbaum C."/>
            <person name="Birren B."/>
        </authorList>
    </citation>
    <scope>NUCLEOTIDE SEQUENCE [LARGE SCALE GENOMIC DNA]</scope>
    <source>
        <strain evidence="10">H-22</strain>
    </source>
</reference>
<evidence type="ECO:0000256" key="9">
    <source>
        <dbReference type="SAM" id="Phobius"/>
    </source>
</evidence>
<comment type="similarity">
    <text evidence="2">Belongs to the amino acid-polyamine-organocation (APC) superfamily. Basic amino acid/polyamine antiporter (APA) (TC 2.A.3.2) family.</text>
</comment>
<evidence type="ECO:0000256" key="6">
    <source>
        <dbReference type="ARBA" id="ARBA00022989"/>
    </source>
</evidence>
<protein>
    <recommendedName>
        <fullName evidence="3">Arginine/agmatine antiporter</fullName>
    </recommendedName>
</protein>
<feature type="transmembrane region" description="Helical" evidence="9">
    <location>
        <begin position="376"/>
        <end position="394"/>
    </location>
</feature>
<dbReference type="PATRIC" id="fig|999432.5.peg.1927"/>
<gene>
    <name evidence="10" type="ORF">HMPREF9726_01858</name>
</gene>
<evidence type="ECO:0000256" key="2">
    <source>
        <dbReference type="ARBA" id="ARBA00008220"/>
    </source>
</evidence>
<feature type="transmembrane region" description="Helical" evidence="9">
    <location>
        <begin position="191"/>
        <end position="211"/>
    </location>
</feature>
<evidence type="ECO:0000256" key="5">
    <source>
        <dbReference type="ARBA" id="ARBA00022692"/>
    </source>
</evidence>
<keyword evidence="4" id="KW-1003">Cell membrane</keyword>
<name>A0A0E2E437_TREDN</name>
<dbReference type="PIRSF" id="PIRSF006060">
    <property type="entry name" value="AA_transporter"/>
    <property type="match status" value="1"/>
</dbReference>
<feature type="transmembrane region" description="Helical" evidence="9">
    <location>
        <begin position="400"/>
        <end position="418"/>
    </location>
</feature>
<evidence type="ECO:0000313" key="10">
    <source>
        <dbReference type="EMBL" id="EMB31478.1"/>
    </source>
</evidence>
<dbReference type="AlphaFoldDB" id="A0A0E2E437"/>
<dbReference type="InterPro" id="IPR002293">
    <property type="entry name" value="AA/rel_permease1"/>
</dbReference>
<proteinExistence type="inferred from homology"/>
<feature type="transmembrane region" description="Helical" evidence="9">
    <location>
        <begin position="318"/>
        <end position="339"/>
    </location>
</feature>
<dbReference type="InterPro" id="IPR050367">
    <property type="entry name" value="APC_superfamily"/>
</dbReference>
<evidence type="ECO:0000256" key="4">
    <source>
        <dbReference type="ARBA" id="ARBA00022475"/>
    </source>
</evidence>
<dbReference type="EMBL" id="AGDV01000020">
    <property type="protein sequence ID" value="EMB31478.1"/>
    <property type="molecule type" value="Genomic_DNA"/>
</dbReference>
<feature type="transmembrane region" description="Helical" evidence="9">
    <location>
        <begin position="223"/>
        <end position="248"/>
    </location>
</feature>
<comment type="subcellular location">
    <subcellularLocation>
        <location evidence="1">Cell membrane</location>
        <topology evidence="1">Multi-pass membrane protein</topology>
    </subcellularLocation>
</comment>
<dbReference type="HOGENOM" id="CLU_007946_15_12_12"/>
<dbReference type="Gene3D" id="1.20.1740.10">
    <property type="entry name" value="Amino acid/polyamine transporter I"/>
    <property type="match status" value="1"/>
</dbReference>
<dbReference type="GO" id="GO:0005886">
    <property type="term" value="C:plasma membrane"/>
    <property type="evidence" value="ECO:0007669"/>
    <property type="project" value="UniProtKB-SubCell"/>
</dbReference>
<keyword evidence="7 9" id="KW-0472">Membrane</keyword>
<dbReference type="Pfam" id="PF13520">
    <property type="entry name" value="AA_permease_2"/>
    <property type="match status" value="1"/>
</dbReference>
<evidence type="ECO:0000256" key="7">
    <source>
        <dbReference type="ARBA" id="ARBA00023136"/>
    </source>
</evidence>
<dbReference type="Proteomes" id="UP000011705">
    <property type="component" value="Chromosome"/>
</dbReference>
<dbReference type="PANTHER" id="PTHR42770">
    <property type="entry name" value="AMINO ACID TRANSPORTER-RELATED"/>
    <property type="match status" value="1"/>
</dbReference>
<feature type="transmembrane region" description="Helical" evidence="9">
    <location>
        <begin position="35"/>
        <end position="59"/>
    </location>
</feature>
<keyword evidence="6 9" id="KW-1133">Transmembrane helix</keyword>
<evidence type="ECO:0000256" key="1">
    <source>
        <dbReference type="ARBA" id="ARBA00004651"/>
    </source>
</evidence>
<accession>A0A0E2E437</accession>
<evidence type="ECO:0000256" key="8">
    <source>
        <dbReference type="ARBA" id="ARBA00045636"/>
    </source>
</evidence>
<dbReference type="RefSeq" id="WP_002676804.1">
    <property type="nucleotide sequence ID" value="NZ_CM001795.1"/>
</dbReference>
<comment type="function">
    <text evidence="8">Major component of the acid-resistance (AR) system allowing enteric pathogens to survive the acidic environment in the stomach. Exchanges extracellular arginine for its intracellular decarboxylation product agmatine (Agm) thereby expelling intracellular protons. Probably undergoes several conformational states in order to translocate the substrate across the membrane; keeps the substrate accessible to only 1 side of the membrane at a time by opening and closing 3 membrane-internal gates.</text>
</comment>
<keyword evidence="5 9" id="KW-0812">Transmembrane</keyword>
<feature type="transmembrane region" description="Helical" evidence="9">
    <location>
        <begin position="151"/>
        <end position="171"/>
    </location>
</feature>
<dbReference type="PANTHER" id="PTHR42770:SF18">
    <property type="entry name" value="ARGININE_AGMATINE ANTIPORTER"/>
    <property type="match status" value="1"/>
</dbReference>